<organism evidence="2 3">
    <name type="scientific">Pseudozyma hubeiensis (strain SY62)</name>
    <name type="common">Yeast</name>
    <dbReference type="NCBI Taxonomy" id="1305764"/>
    <lineage>
        <taxon>Eukaryota</taxon>
        <taxon>Fungi</taxon>
        <taxon>Dikarya</taxon>
        <taxon>Basidiomycota</taxon>
        <taxon>Ustilaginomycotina</taxon>
        <taxon>Ustilaginomycetes</taxon>
        <taxon>Ustilaginales</taxon>
        <taxon>Ustilaginaceae</taxon>
        <taxon>Pseudozyma</taxon>
    </lineage>
</organism>
<evidence type="ECO:0000313" key="3">
    <source>
        <dbReference type="Proteomes" id="UP000014071"/>
    </source>
</evidence>
<keyword evidence="3" id="KW-1185">Reference proteome</keyword>
<dbReference type="Proteomes" id="UP000014071">
    <property type="component" value="Unassembled WGS sequence"/>
</dbReference>
<dbReference type="RefSeq" id="XP_012191058.1">
    <property type="nucleotide sequence ID" value="XM_012335668.1"/>
</dbReference>
<evidence type="ECO:0000313" key="2">
    <source>
        <dbReference type="EMBL" id="GAC97471.1"/>
    </source>
</evidence>
<gene>
    <name evidence="2" type="ORF">PHSY_005057</name>
</gene>
<sequence length="96" mass="10643">MAAFRYKSWPSNRNAPIEHACTIPAKFPAEVNLRIGVNVATSGRQRMNPSGKASMSDASRRRNLRRAWNSQKRDFSCQNPAASKIKVGALRPAFAV</sequence>
<name>R9P7Y2_PSEHS</name>
<protein>
    <submittedName>
        <fullName evidence="2">Uncharacterized protein</fullName>
    </submittedName>
</protein>
<dbReference type="EMBL" id="DF238810">
    <property type="protein sequence ID" value="GAC97471.1"/>
    <property type="molecule type" value="Genomic_DNA"/>
</dbReference>
<evidence type="ECO:0000256" key="1">
    <source>
        <dbReference type="SAM" id="MobiDB-lite"/>
    </source>
</evidence>
<proteinExistence type="predicted"/>
<dbReference type="HOGENOM" id="CLU_2360655_0_0_1"/>
<dbReference type="AlphaFoldDB" id="R9P7Y2"/>
<accession>R9P7Y2</accession>
<dbReference type="GeneID" id="24110337"/>
<reference evidence="3" key="1">
    <citation type="journal article" date="2013" name="Genome Announc.">
        <title>Draft genome sequence of the basidiomycetous yeast-like fungus Pseudozyma hubeiensis SY62, which produces an abundant amount of the biosurfactant mannosylerythritol lipids.</title>
        <authorList>
            <person name="Konishi M."/>
            <person name="Hatada Y."/>
            <person name="Horiuchi J."/>
        </authorList>
    </citation>
    <scope>NUCLEOTIDE SEQUENCE [LARGE SCALE GENOMIC DNA]</scope>
    <source>
        <strain evidence="3">SY62</strain>
    </source>
</reference>
<feature type="region of interest" description="Disordered" evidence="1">
    <location>
        <begin position="42"/>
        <end position="62"/>
    </location>
</feature>
<feature type="compositionally biased region" description="Polar residues" evidence="1">
    <location>
        <begin position="42"/>
        <end position="57"/>
    </location>
</feature>